<organism evidence="2 3">
    <name type="scientific">Piptocephalis cylindrospora</name>
    <dbReference type="NCBI Taxonomy" id="1907219"/>
    <lineage>
        <taxon>Eukaryota</taxon>
        <taxon>Fungi</taxon>
        <taxon>Fungi incertae sedis</taxon>
        <taxon>Zoopagomycota</taxon>
        <taxon>Zoopagomycotina</taxon>
        <taxon>Zoopagomycetes</taxon>
        <taxon>Zoopagales</taxon>
        <taxon>Piptocephalidaceae</taxon>
        <taxon>Piptocephalis</taxon>
    </lineage>
</organism>
<dbReference type="Proteomes" id="UP000267251">
    <property type="component" value="Unassembled WGS sequence"/>
</dbReference>
<proteinExistence type="predicted"/>
<name>A0A4P9Y3F2_9FUNG</name>
<evidence type="ECO:0000256" key="1">
    <source>
        <dbReference type="SAM" id="SignalP"/>
    </source>
</evidence>
<dbReference type="EMBL" id="KZ988363">
    <property type="protein sequence ID" value="RKP12360.1"/>
    <property type="molecule type" value="Genomic_DNA"/>
</dbReference>
<dbReference type="OrthoDB" id="73465at2759"/>
<feature type="chain" id="PRO_5020370405" evidence="1">
    <location>
        <begin position="19"/>
        <end position="407"/>
    </location>
</feature>
<protein>
    <submittedName>
        <fullName evidence="2">Uncharacterized protein</fullName>
    </submittedName>
</protein>
<sequence>MLPVAFGLLLTWTGWAHAAATGAPSSSFRFDLACTSAEAGYCDNVKKTLELAGSYVEDVVSFSSTIQVNATVVGFANDGFLSQGRPSSTLVVKDSDGRVRLYPQALIRGKTPRPAVQEGQEMTKYDVEILINSNTPAYFPASVTGSSKAIGKEEVDLSWTLTHELLHGLGHLTAWRDHTQEEHGADAKGASNTSEYLTPYPFVYMVRSGSTGAAALQYDGHTYPYLFDRFLVETTSGKALDDYITAIDGVGKAGTTFADGPAFVSAVAGNGPAASAASKVSTLAKTPGSVSFRLDDGSLVTLDTDPALPSSRLDHLGPEYEKKEDLLMYSVTPSGLEYIRALKQAGSRHPIGEKTQSILRTMGYNVKNSSMVLPMSSSVSGSMAGSKGWQGKLHVMTGVMVVSWILS</sequence>
<evidence type="ECO:0000313" key="2">
    <source>
        <dbReference type="EMBL" id="RKP12360.1"/>
    </source>
</evidence>
<reference evidence="3" key="1">
    <citation type="journal article" date="2018" name="Nat. Microbiol.">
        <title>Leveraging single-cell genomics to expand the fungal tree of life.</title>
        <authorList>
            <person name="Ahrendt S.R."/>
            <person name="Quandt C.A."/>
            <person name="Ciobanu D."/>
            <person name="Clum A."/>
            <person name="Salamov A."/>
            <person name="Andreopoulos B."/>
            <person name="Cheng J.F."/>
            <person name="Woyke T."/>
            <person name="Pelin A."/>
            <person name="Henrissat B."/>
            <person name="Reynolds N.K."/>
            <person name="Benny G.L."/>
            <person name="Smith M.E."/>
            <person name="James T.Y."/>
            <person name="Grigoriev I.V."/>
        </authorList>
    </citation>
    <scope>NUCLEOTIDE SEQUENCE [LARGE SCALE GENOMIC DNA]</scope>
</reference>
<accession>A0A4P9Y3F2</accession>
<feature type="signal peptide" evidence="1">
    <location>
        <begin position="1"/>
        <end position="18"/>
    </location>
</feature>
<keyword evidence="3" id="KW-1185">Reference proteome</keyword>
<keyword evidence="1" id="KW-0732">Signal</keyword>
<evidence type="ECO:0000313" key="3">
    <source>
        <dbReference type="Proteomes" id="UP000267251"/>
    </source>
</evidence>
<gene>
    <name evidence="2" type="ORF">BJ684DRAFT_21093</name>
</gene>
<dbReference type="AlphaFoldDB" id="A0A4P9Y3F2"/>